<feature type="compositionally biased region" description="Low complexity" evidence="12">
    <location>
        <begin position="32"/>
        <end position="57"/>
    </location>
</feature>
<evidence type="ECO:0000313" key="15">
    <source>
        <dbReference type="Proteomes" id="UP001172155"/>
    </source>
</evidence>
<evidence type="ECO:0000313" key="14">
    <source>
        <dbReference type="EMBL" id="KAK0740742.1"/>
    </source>
</evidence>
<dbReference type="FunFam" id="3.30.40.10:FF:000055">
    <property type="entry name" value="Ubiquitin conjugation factor e4 a"/>
    <property type="match status" value="1"/>
</dbReference>
<keyword evidence="11" id="KW-0175">Coiled coil</keyword>
<keyword evidence="6" id="KW-0963">Cytoplasm</keyword>
<feature type="region of interest" description="Disordered" evidence="12">
    <location>
        <begin position="1"/>
        <end position="129"/>
    </location>
</feature>
<dbReference type="SMART" id="SM00504">
    <property type="entry name" value="Ubox"/>
    <property type="match status" value="1"/>
</dbReference>
<evidence type="ECO:0000256" key="4">
    <source>
        <dbReference type="ARBA" id="ARBA00004906"/>
    </source>
</evidence>
<proteinExistence type="inferred from homology"/>
<keyword evidence="15" id="KW-1185">Reference proteome</keyword>
<keyword evidence="8" id="KW-0833">Ubl conjugation pathway</keyword>
<dbReference type="Pfam" id="PF04564">
    <property type="entry name" value="U-box"/>
    <property type="match status" value="1"/>
</dbReference>
<name>A0AA40EJX4_9PEZI</name>
<keyword evidence="9" id="KW-0697">Rotamase</keyword>
<dbReference type="GO" id="GO:0005737">
    <property type="term" value="C:cytoplasm"/>
    <property type="evidence" value="ECO:0007669"/>
    <property type="project" value="UniProtKB-SubCell"/>
</dbReference>
<dbReference type="GO" id="GO:0034450">
    <property type="term" value="F:ubiquitin-ubiquitin ligase activity"/>
    <property type="evidence" value="ECO:0007669"/>
    <property type="project" value="InterPro"/>
</dbReference>
<dbReference type="Gene3D" id="3.30.40.10">
    <property type="entry name" value="Zinc/RING finger domain, C3HC4 (zinc finger)"/>
    <property type="match status" value="1"/>
</dbReference>
<evidence type="ECO:0000256" key="10">
    <source>
        <dbReference type="ARBA" id="ARBA00023242"/>
    </source>
</evidence>
<evidence type="ECO:0000256" key="2">
    <source>
        <dbReference type="ARBA" id="ARBA00004123"/>
    </source>
</evidence>
<dbReference type="InterPro" id="IPR019474">
    <property type="entry name" value="Ub_conjug_fac_E4_core"/>
</dbReference>
<dbReference type="InterPro" id="IPR045132">
    <property type="entry name" value="UBE4"/>
</dbReference>
<evidence type="ECO:0000256" key="7">
    <source>
        <dbReference type="ARBA" id="ARBA00022679"/>
    </source>
</evidence>
<accession>A0AA40EJX4</accession>
<feature type="compositionally biased region" description="Pro residues" evidence="12">
    <location>
        <begin position="1"/>
        <end position="10"/>
    </location>
</feature>
<dbReference type="InterPro" id="IPR003613">
    <property type="entry name" value="Ubox_domain"/>
</dbReference>
<dbReference type="SUPFAM" id="SSF57850">
    <property type="entry name" value="RING/U-box"/>
    <property type="match status" value="1"/>
</dbReference>
<dbReference type="PROSITE" id="PS51698">
    <property type="entry name" value="U_BOX"/>
    <property type="match status" value="1"/>
</dbReference>
<dbReference type="Pfam" id="PF10408">
    <property type="entry name" value="Ufd2P_core"/>
    <property type="match status" value="1"/>
</dbReference>
<protein>
    <submittedName>
        <fullName evidence="14">Ubiquitin elongating factor core-domain-containing protein</fullName>
    </submittedName>
</protein>
<organism evidence="14 15">
    <name type="scientific">Schizothecium vesticola</name>
    <dbReference type="NCBI Taxonomy" id="314040"/>
    <lineage>
        <taxon>Eukaryota</taxon>
        <taxon>Fungi</taxon>
        <taxon>Dikarya</taxon>
        <taxon>Ascomycota</taxon>
        <taxon>Pezizomycotina</taxon>
        <taxon>Sordariomycetes</taxon>
        <taxon>Sordariomycetidae</taxon>
        <taxon>Sordariales</taxon>
        <taxon>Schizotheciaceae</taxon>
        <taxon>Schizothecium</taxon>
    </lineage>
</organism>
<sequence length="1080" mass="121925">MDPNEQPPPAATADAPDQDTMEQIRRRRLERLGGPPSSTSTPKPENTESTSSTPTLPAWGTPDKVDKGKGKAPASPVPQSNITISPAPWQIPPTGSVVTTRKRELSQVDPAPATPPARKQVPPKEEPTDDYADRVLCSVFRVTLDPSRDTDSFGHKLTFLPTLSQELAEENAPLKLSVDRLEEAIVEAATAYSHNQPLLNYLLPCWKRVNKALKLLRGPAPQKEEVLKEAKRLCFSNCIFAISVPELFSREPNPQHDSLMPYLLREVDNEHGLCMDFLNEAMSRIDDDDTILPLFTKAMVDISAQLARMSMNDSYKSSVNALLTYSRYPPLLNALAQDPLFQLAVSAPAIEKSTILGPFFRISPLQPEVTTVYFAGPRTMDQARIRSSQSALQMTLNTHQSDLRAIINAFVRAGSLAKTRVLDWFAYIMNCNHKRRALQVDNREVSSDGFMMNVTVVLDYLCEPFMDSTFSKIGRIDVDYFRKKPRLDIKEETKLNADQARSDAFYANRLDGEANFITEVFFLTLAAHHYGSEATNAKMKNLDKDIKFYNKNLAAMENERHKLAHRPDQLRQLDAALIKYTAVLEKAMSLRFSIEGVLLDDKMQARSLQFMRYVTVWLLSVASQSEYRPDRPLKLPLPAEQPEAFRCLPEYALQDVVDNFKFAFRYVPRVVMSAVGEELVALCVTFLESSEYIKNPYLKSSLVSLLFHGTFPTYHLKNGVLGDIMTNTKLANDHLLHAVMKFYIECESTGASSQFYDKFNIRYEIFQVIKAVWTNDHYKQQLTQSSRTNRGFFVQFVNLLMNDATYVLDEGLGKFPKIHDLQTQLRDPSLADQDREKLEEELQTTEGQAASFMQLANETVGMMKLFTNTLAGAFTMPEIVGRLAAMLDFNLSVLTGPKSKKLKVDNPEKYFFNPKALLPELVDIYLNLASNREFIEAVAADGRSYNPEMMQATLEILKNKDLKDPHELVAWATLCNKFVQAKIEFEQLELDYSDAPAEFEDEIMGDLMKDPVILPSRHILDRSTIVQHLLSDPKDPYTRQPMTIEDVVPDVALKARIDAWKESKRAAALAAKSDAMDTTA</sequence>
<dbReference type="GO" id="GO:0005634">
    <property type="term" value="C:nucleus"/>
    <property type="evidence" value="ECO:0007669"/>
    <property type="project" value="UniProtKB-SubCell"/>
</dbReference>
<dbReference type="Proteomes" id="UP001172155">
    <property type="component" value="Unassembled WGS sequence"/>
</dbReference>
<dbReference type="GO" id="GO:0000209">
    <property type="term" value="P:protein polyubiquitination"/>
    <property type="evidence" value="ECO:0007669"/>
    <property type="project" value="TreeGrafter"/>
</dbReference>
<evidence type="ECO:0000256" key="12">
    <source>
        <dbReference type="SAM" id="MobiDB-lite"/>
    </source>
</evidence>
<evidence type="ECO:0000256" key="9">
    <source>
        <dbReference type="ARBA" id="ARBA00023110"/>
    </source>
</evidence>
<comment type="similarity">
    <text evidence="5">Belongs to the ubiquitin conjugation factor E4 family.</text>
</comment>
<gene>
    <name evidence="14" type="ORF">B0T18DRAFT_331981</name>
</gene>
<dbReference type="AlphaFoldDB" id="A0AA40EJX4"/>
<dbReference type="PANTHER" id="PTHR13931">
    <property type="entry name" value="UBIQUITINATION FACTOR E4"/>
    <property type="match status" value="1"/>
</dbReference>
<evidence type="ECO:0000256" key="5">
    <source>
        <dbReference type="ARBA" id="ARBA00007434"/>
    </source>
</evidence>
<evidence type="ECO:0000259" key="13">
    <source>
        <dbReference type="PROSITE" id="PS51698"/>
    </source>
</evidence>
<comment type="catalytic activity">
    <reaction evidence="1">
        <text>S-ubiquitinyl-[E2 ubiquitin-conjugating enzyme]-L-cysteine + [acceptor protein]-L-lysine = [E2 ubiquitin-conjugating enzyme]-L-cysteine + N(6)-ubiquitinyl-[acceptor protein]-L-lysine.</text>
        <dbReference type="EC" id="2.3.2.27"/>
    </reaction>
</comment>
<dbReference type="EMBL" id="JAUKUD010000006">
    <property type="protein sequence ID" value="KAK0740742.1"/>
    <property type="molecule type" value="Genomic_DNA"/>
</dbReference>
<evidence type="ECO:0000256" key="8">
    <source>
        <dbReference type="ARBA" id="ARBA00022786"/>
    </source>
</evidence>
<keyword evidence="10" id="KW-0539">Nucleus</keyword>
<dbReference type="InterPro" id="IPR013083">
    <property type="entry name" value="Znf_RING/FYVE/PHD"/>
</dbReference>
<evidence type="ECO:0000256" key="6">
    <source>
        <dbReference type="ARBA" id="ARBA00022490"/>
    </source>
</evidence>
<feature type="domain" description="U-box" evidence="13">
    <location>
        <begin position="994"/>
        <end position="1067"/>
    </location>
</feature>
<reference evidence="14" key="1">
    <citation type="submission" date="2023-06" db="EMBL/GenBank/DDBJ databases">
        <title>Genome-scale phylogeny and comparative genomics of the fungal order Sordariales.</title>
        <authorList>
            <consortium name="Lawrence Berkeley National Laboratory"/>
            <person name="Hensen N."/>
            <person name="Bonometti L."/>
            <person name="Westerberg I."/>
            <person name="Brannstrom I.O."/>
            <person name="Guillou S."/>
            <person name="Cros-Aarteil S."/>
            <person name="Calhoun S."/>
            <person name="Haridas S."/>
            <person name="Kuo A."/>
            <person name="Mondo S."/>
            <person name="Pangilinan J."/>
            <person name="Riley R."/>
            <person name="LaButti K."/>
            <person name="Andreopoulos B."/>
            <person name="Lipzen A."/>
            <person name="Chen C."/>
            <person name="Yanf M."/>
            <person name="Daum C."/>
            <person name="Ng V."/>
            <person name="Clum A."/>
            <person name="Steindorff A."/>
            <person name="Ohm R."/>
            <person name="Martin F."/>
            <person name="Silar P."/>
            <person name="Natvig D."/>
            <person name="Lalanne C."/>
            <person name="Gautier V."/>
            <person name="Ament-velasquez S.L."/>
            <person name="Kruys A."/>
            <person name="Hutchinson M.I."/>
            <person name="Powell A.J."/>
            <person name="Barry K."/>
            <person name="Miller A.N."/>
            <person name="Grigoriev I.V."/>
            <person name="Debuchy R."/>
            <person name="Gladieux P."/>
            <person name="Thoren M.H."/>
            <person name="Johannesson H."/>
        </authorList>
    </citation>
    <scope>NUCLEOTIDE SEQUENCE</scope>
    <source>
        <strain evidence="14">SMH3187-1</strain>
    </source>
</reference>
<feature type="coiled-coil region" evidence="11">
    <location>
        <begin position="532"/>
        <end position="566"/>
    </location>
</feature>
<evidence type="ECO:0000256" key="3">
    <source>
        <dbReference type="ARBA" id="ARBA00004496"/>
    </source>
</evidence>
<evidence type="ECO:0000256" key="1">
    <source>
        <dbReference type="ARBA" id="ARBA00000900"/>
    </source>
</evidence>
<comment type="pathway">
    <text evidence="4">Protein modification; protein ubiquitination.</text>
</comment>
<dbReference type="GO" id="GO:0006511">
    <property type="term" value="P:ubiquitin-dependent protein catabolic process"/>
    <property type="evidence" value="ECO:0007669"/>
    <property type="project" value="InterPro"/>
</dbReference>
<keyword evidence="9" id="KW-0413">Isomerase</keyword>
<dbReference type="GO" id="GO:0003755">
    <property type="term" value="F:peptidyl-prolyl cis-trans isomerase activity"/>
    <property type="evidence" value="ECO:0007669"/>
    <property type="project" value="UniProtKB-KW"/>
</dbReference>
<comment type="caution">
    <text evidence="14">The sequence shown here is derived from an EMBL/GenBank/DDBJ whole genome shotgun (WGS) entry which is preliminary data.</text>
</comment>
<dbReference type="GO" id="GO:0000151">
    <property type="term" value="C:ubiquitin ligase complex"/>
    <property type="evidence" value="ECO:0007669"/>
    <property type="project" value="InterPro"/>
</dbReference>
<dbReference type="GO" id="GO:0036503">
    <property type="term" value="P:ERAD pathway"/>
    <property type="evidence" value="ECO:0007669"/>
    <property type="project" value="InterPro"/>
</dbReference>
<keyword evidence="7" id="KW-0808">Transferase</keyword>
<evidence type="ECO:0000256" key="11">
    <source>
        <dbReference type="SAM" id="Coils"/>
    </source>
</evidence>
<comment type="subcellular location">
    <subcellularLocation>
        <location evidence="3">Cytoplasm</location>
    </subcellularLocation>
    <subcellularLocation>
        <location evidence="2">Nucleus</location>
    </subcellularLocation>
</comment>
<dbReference type="PANTHER" id="PTHR13931:SF2">
    <property type="entry name" value="UBIQUITIN CONJUGATION FACTOR E4 B"/>
    <property type="match status" value="1"/>
</dbReference>